<sequence length="131" mass="15210">MKEIKVKWPLNPQETVLYKANAVYIKSKFQAKQGAVYITSERIVFETKPMLMFLLFGVIGWLLARNKKTNEFQLADITNFQRTKHGLNKKVAEFELIDGSKYRFGVAGKWEDFDLAYQKAILDVQPLFSVK</sequence>
<keyword evidence="1" id="KW-1133">Transmembrane helix</keyword>
<name>A0ABS5J354_9BACT</name>
<dbReference type="RefSeq" id="WP_211974747.1">
    <property type="nucleotide sequence ID" value="NZ_CBFHAM010000026.1"/>
</dbReference>
<dbReference type="EMBL" id="JAGTXB010000010">
    <property type="protein sequence ID" value="MBS0029659.1"/>
    <property type="molecule type" value="Genomic_DNA"/>
</dbReference>
<evidence type="ECO:0000313" key="3">
    <source>
        <dbReference type="Proteomes" id="UP000676386"/>
    </source>
</evidence>
<keyword evidence="1" id="KW-0812">Transmembrane</keyword>
<evidence type="ECO:0008006" key="4">
    <source>
        <dbReference type="Google" id="ProtNLM"/>
    </source>
</evidence>
<comment type="caution">
    <text evidence="2">The sequence shown here is derived from an EMBL/GenBank/DDBJ whole genome shotgun (WGS) entry which is preliminary data.</text>
</comment>
<keyword evidence="1" id="KW-0472">Membrane</keyword>
<organism evidence="2 3">
    <name type="scientific">Chitinophaga hostae</name>
    <dbReference type="NCBI Taxonomy" id="2831022"/>
    <lineage>
        <taxon>Bacteria</taxon>
        <taxon>Pseudomonadati</taxon>
        <taxon>Bacteroidota</taxon>
        <taxon>Chitinophagia</taxon>
        <taxon>Chitinophagales</taxon>
        <taxon>Chitinophagaceae</taxon>
        <taxon>Chitinophaga</taxon>
    </lineage>
</organism>
<evidence type="ECO:0000256" key="1">
    <source>
        <dbReference type="SAM" id="Phobius"/>
    </source>
</evidence>
<proteinExistence type="predicted"/>
<keyword evidence="3" id="KW-1185">Reference proteome</keyword>
<gene>
    <name evidence="2" type="ORF">KE626_20200</name>
</gene>
<evidence type="ECO:0000313" key="2">
    <source>
        <dbReference type="EMBL" id="MBS0029659.1"/>
    </source>
</evidence>
<dbReference type="Proteomes" id="UP000676386">
    <property type="component" value="Unassembled WGS sequence"/>
</dbReference>
<feature type="transmembrane region" description="Helical" evidence="1">
    <location>
        <begin position="47"/>
        <end position="64"/>
    </location>
</feature>
<reference evidence="2 3" key="1">
    <citation type="submission" date="2021-04" db="EMBL/GenBank/DDBJ databases">
        <title>Chitinophaga sp. nov., isolated from the rhizosphere soil.</title>
        <authorList>
            <person name="He S."/>
        </authorList>
    </citation>
    <scope>NUCLEOTIDE SEQUENCE [LARGE SCALE GENOMIC DNA]</scope>
    <source>
        <strain evidence="2 3">2R12</strain>
    </source>
</reference>
<protein>
    <recommendedName>
        <fullName evidence="4">GRAM domain-containing protein</fullName>
    </recommendedName>
</protein>
<accession>A0ABS5J354</accession>